<dbReference type="eggNOG" id="ENOG5033TAM">
    <property type="taxonomic scope" value="Bacteria"/>
</dbReference>
<reference evidence="1" key="1">
    <citation type="submission" date="2006-06" db="EMBL/GenBank/DDBJ databases">
        <title>Complete sequence of Trichodesmium erythraeum IMS101.</title>
        <authorList>
            <consortium name="US DOE Joint Genome Institute"/>
            <person name="Copeland A."/>
            <person name="Lucas S."/>
            <person name="Lapidus A."/>
            <person name="Barry K."/>
            <person name="Detter J.C."/>
            <person name="Glavina del Rio T."/>
            <person name="Hammon N."/>
            <person name="Israni S."/>
            <person name="Dalin E."/>
            <person name="Tice H."/>
            <person name="Pitluck S."/>
            <person name="Kiss H."/>
            <person name="Munk A.C."/>
            <person name="Brettin T."/>
            <person name="Bruce D."/>
            <person name="Han C."/>
            <person name="Tapia R."/>
            <person name="Gilna P."/>
            <person name="Schmutz J."/>
            <person name="Larimer F."/>
            <person name="Land M."/>
            <person name="Hauser L."/>
            <person name="Kyrpides N."/>
            <person name="Kim E."/>
            <person name="Richardson P."/>
        </authorList>
    </citation>
    <scope>NUCLEOTIDE SEQUENCE [LARGE SCALE GENOMIC DNA]</scope>
    <source>
        <strain evidence="1">IMS101</strain>
    </source>
</reference>
<dbReference type="EMBL" id="CP000393">
    <property type="protein sequence ID" value="ABG49839.1"/>
    <property type="molecule type" value="Genomic_DNA"/>
</dbReference>
<sequence>MSGYLIYHPPRVVSNFETTKVYHDNTNGNQDPYVWNQKFLHTYCHITQMSPQVGNINFWVSGDTFPNFSNLYCDLVFIVAEKLEWENPNTIKTSDPIIDTHEAYNDHYSWFWQHHYQRRRRFTLKADPESSFQPQNISQELIDIVPFLLQQGLTLTQLRKNLRSGFTSKPMGLGLIAAKLYSWLNQYANVKLSGAKLQKIRQENSHLASVRANASCTKKSQKKSLSC</sequence>
<protein>
    <submittedName>
        <fullName evidence="1">Uncharacterized protein</fullName>
    </submittedName>
</protein>
<dbReference type="RefSeq" id="WP_011610235.1">
    <property type="nucleotide sequence ID" value="NC_008312.1"/>
</dbReference>
<name>Q119I5_TRIEI</name>
<proteinExistence type="predicted"/>
<organism evidence="1">
    <name type="scientific">Trichodesmium erythraeum (strain IMS101)</name>
    <dbReference type="NCBI Taxonomy" id="203124"/>
    <lineage>
        <taxon>Bacteria</taxon>
        <taxon>Bacillati</taxon>
        <taxon>Cyanobacteriota</taxon>
        <taxon>Cyanophyceae</taxon>
        <taxon>Oscillatoriophycideae</taxon>
        <taxon>Oscillatoriales</taxon>
        <taxon>Microcoleaceae</taxon>
        <taxon>Trichodesmium</taxon>
    </lineage>
</organism>
<dbReference type="HOGENOM" id="CLU_1219268_0_0_3"/>
<gene>
    <name evidence="1" type="ordered locus">Tery_0370</name>
</gene>
<dbReference type="KEGG" id="ter:Tery_0370"/>
<dbReference type="AlphaFoldDB" id="Q119I5"/>
<accession>Q119I5</accession>
<dbReference type="OrthoDB" id="2339390at2"/>
<evidence type="ECO:0000313" key="1">
    <source>
        <dbReference type="EMBL" id="ABG49839.1"/>
    </source>
</evidence>